<feature type="domain" description="D-serine dehydratase-like" evidence="3">
    <location>
        <begin position="316"/>
        <end position="415"/>
    </location>
</feature>
<protein>
    <submittedName>
        <fullName evidence="4">Alanine racemase</fullName>
    </submittedName>
</protein>
<evidence type="ECO:0000256" key="2">
    <source>
        <dbReference type="ARBA" id="ARBA00023239"/>
    </source>
</evidence>
<dbReference type="RefSeq" id="WP_181050294.1">
    <property type="nucleotide sequence ID" value="NZ_JACDXJ010000001.1"/>
</dbReference>
<dbReference type="Proteomes" id="UP000572984">
    <property type="component" value="Unassembled WGS sequence"/>
</dbReference>
<dbReference type="InterPro" id="IPR026956">
    <property type="entry name" value="D-ser_dehydrat-like_dom"/>
</dbReference>
<sequence>MAGPRLTLDETFRGIPPGSSPVSLETVASQKWRPADNSMPLPVLSLDEAAFRENCRQMFAYARSHGAALAPHAKTPMSPDIVKRLLGQGAWGATTANLQQTAVLLKAGCRRLLLANQIGGEASGRRLGELLKEHPDADVRVFADSPQSVRALAVAGQYAGRPVPVLVEVGRGRAGARGIDAAKDVISSIASAPGHVCFAGVAAYEGAVASADPVATRIAIEALSELAIRTFHLVRECAPDAPLMLSAGGSAFFDLIVSALQPVATADGNATLVLRSGAIFFHDHGVYERALRAMDERKGFEVDGAIRSAAAAFTPALRLWAEVLSRPEPGLAICGMGMRDVSSDQDLPIPLNIYRDGCLLSVNATEPLTVSKLNDQHAFLRVSPGTDLVVGDVVEFGISHPCTCLDRWRIFYGLDESGQVCSAYQTYFR</sequence>
<reference evidence="4 5" key="1">
    <citation type="submission" date="2020-07" db="EMBL/GenBank/DDBJ databases">
        <title>Draft genome and description of Microvirga mediterraneensis Marseille-Q2068 sp. nov.</title>
        <authorList>
            <person name="Boxberger M."/>
        </authorList>
    </citation>
    <scope>NUCLEOTIDE SEQUENCE [LARGE SCALE GENOMIC DNA]</scope>
    <source>
        <strain evidence="4 5">Marseille-Q2068</strain>
    </source>
</reference>
<dbReference type="Gene3D" id="2.40.37.20">
    <property type="entry name" value="D-serine dehydratase-like domain"/>
    <property type="match status" value="1"/>
</dbReference>
<dbReference type="SUPFAM" id="SSF51419">
    <property type="entry name" value="PLP-binding barrel"/>
    <property type="match status" value="1"/>
</dbReference>
<evidence type="ECO:0000313" key="5">
    <source>
        <dbReference type="Proteomes" id="UP000572984"/>
    </source>
</evidence>
<evidence type="ECO:0000313" key="4">
    <source>
        <dbReference type="EMBL" id="MBA1154597.1"/>
    </source>
</evidence>
<name>A0A838BGB1_9HYPH</name>
<dbReference type="Gene3D" id="3.20.20.10">
    <property type="entry name" value="Alanine racemase"/>
    <property type="match status" value="1"/>
</dbReference>
<dbReference type="Pfam" id="PF14031">
    <property type="entry name" value="D-ser_dehydrat"/>
    <property type="match status" value="1"/>
</dbReference>
<keyword evidence="2" id="KW-0456">Lyase</keyword>
<gene>
    <name evidence="4" type="ORF">H0S73_00470</name>
</gene>
<dbReference type="PANTHER" id="PTHR28004">
    <property type="entry name" value="ZGC:162816-RELATED"/>
    <property type="match status" value="1"/>
</dbReference>
<dbReference type="InterPro" id="IPR051466">
    <property type="entry name" value="D-amino_acid_metab_enzyme"/>
</dbReference>
<proteinExistence type="inferred from homology"/>
<organism evidence="4 5">
    <name type="scientific">Microvirga mediterraneensis</name>
    <dbReference type="NCBI Taxonomy" id="2754695"/>
    <lineage>
        <taxon>Bacteria</taxon>
        <taxon>Pseudomonadati</taxon>
        <taxon>Pseudomonadota</taxon>
        <taxon>Alphaproteobacteria</taxon>
        <taxon>Hyphomicrobiales</taxon>
        <taxon>Methylobacteriaceae</taxon>
        <taxon>Microvirga</taxon>
    </lineage>
</organism>
<evidence type="ECO:0000256" key="1">
    <source>
        <dbReference type="ARBA" id="ARBA00005323"/>
    </source>
</evidence>
<dbReference type="SMART" id="SM01119">
    <property type="entry name" value="D-ser_dehydrat"/>
    <property type="match status" value="1"/>
</dbReference>
<keyword evidence="5" id="KW-1185">Reference proteome</keyword>
<dbReference type="GO" id="GO:0016829">
    <property type="term" value="F:lyase activity"/>
    <property type="evidence" value="ECO:0007669"/>
    <property type="project" value="UniProtKB-KW"/>
</dbReference>
<dbReference type="InterPro" id="IPR001608">
    <property type="entry name" value="Ala_racemase_N"/>
</dbReference>
<dbReference type="Pfam" id="PF01168">
    <property type="entry name" value="Ala_racemase_N"/>
    <property type="match status" value="1"/>
</dbReference>
<dbReference type="AlphaFoldDB" id="A0A838BGB1"/>
<dbReference type="EMBL" id="JACDXJ010000001">
    <property type="protein sequence ID" value="MBA1154597.1"/>
    <property type="molecule type" value="Genomic_DNA"/>
</dbReference>
<dbReference type="InterPro" id="IPR042208">
    <property type="entry name" value="D-ser_dehydrat-like_sf"/>
</dbReference>
<dbReference type="PANTHER" id="PTHR28004:SF8">
    <property type="entry name" value="D-SERINE DEAMINASE"/>
    <property type="match status" value="1"/>
</dbReference>
<comment type="similarity">
    <text evidence="1">Belongs to the DSD1 family.</text>
</comment>
<dbReference type="InterPro" id="IPR029066">
    <property type="entry name" value="PLP-binding_barrel"/>
</dbReference>
<evidence type="ECO:0000259" key="3">
    <source>
        <dbReference type="SMART" id="SM01119"/>
    </source>
</evidence>
<comment type="caution">
    <text evidence="4">The sequence shown here is derived from an EMBL/GenBank/DDBJ whole genome shotgun (WGS) entry which is preliminary data.</text>
</comment>
<accession>A0A838BGB1</accession>